<keyword evidence="2" id="KW-1185">Reference proteome</keyword>
<sequence>MPAPRVRKVKRPSDAGAGKLAYRAHLEGLPVYLLYKLSVLRKLVQSTTVQSPEPESWPRVPREDSIDAHVFCLFVYFTVSPPSVSLARYPAPMIPMVPLHSAFIPARSVVEPVAYQWCPLPLLAHSRLTPGFHFTGTHVRILAFELGLLPVTVVGGWTGCRVDASSPTGPQGVI</sequence>
<name>A0A8S0XF71_CYCAE</name>
<gene>
    <name evidence="1" type="ORF">AAE3_LOCUS2614</name>
</gene>
<evidence type="ECO:0000313" key="1">
    <source>
        <dbReference type="EMBL" id="CAA7260559.1"/>
    </source>
</evidence>
<accession>A0A8S0XF71</accession>
<organism evidence="1 2">
    <name type="scientific">Cyclocybe aegerita</name>
    <name type="common">Black poplar mushroom</name>
    <name type="synonym">Agrocybe aegerita</name>
    <dbReference type="NCBI Taxonomy" id="1973307"/>
    <lineage>
        <taxon>Eukaryota</taxon>
        <taxon>Fungi</taxon>
        <taxon>Dikarya</taxon>
        <taxon>Basidiomycota</taxon>
        <taxon>Agaricomycotina</taxon>
        <taxon>Agaricomycetes</taxon>
        <taxon>Agaricomycetidae</taxon>
        <taxon>Agaricales</taxon>
        <taxon>Agaricineae</taxon>
        <taxon>Bolbitiaceae</taxon>
        <taxon>Cyclocybe</taxon>
    </lineage>
</organism>
<dbReference type="AlphaFoldDB" id="A0A8S0XF71"/>
<protein>
    <submittedName>
        <fullName evidence="1">Uncharacterized protein</fullName>
    </submittedName>
</protein>
<evidence type="ECO:0000313" key="2">
    <source>
        <dbReference type="Proteomes" id="UP000467700"/>
    </source>
</evidence>
<dbReference type="EMBL" id="CACVBS010000029">
    <property type="protein sequence ID" value="CAA7260559.1"/>
    <property type="molecule type" value="Genomic_DNA"/>
</dbReference>
<proteinExistence type="predicted"/>
<comment type="caution">
    <text evidence="1">The sequence shown here is derived from an EMBL/GenBank/DDBJ whole genome shotgun (WGS) entry which is preliminary data.</text>
</comment>
<reference evidence="1 2" key="1">
    <citation type="submission" date="2020-01" db="EMBL/GenBank/DDBJ databases">
        <authorList>
            <person name="Gupta K D."/>
        </authorList>
    </citation>
    <scope>NUCLEOTIDE SEQUENCE [LARGE SCALE GENOMIC DNA]</scope>
</reference>
<dbReference type="Proteomes" id="UP000467700">
    <property type="component" value="Unassembled WGS sequence"/>
</dbReference>